<comment type="caution">
    <text evidence="3">The sequence shown here is derived from an EMBL/GenBank/DDBJ whole genome shotgun (WGS) entry which is preliminary data.</text>
</comment>
<protein>
    <recommendedName>
        <fullName evidence="2">Reverse transcriptase zinc-binding domain-containing protein</fullName>
    </recommendedName>
</protein>
<dbReference type="Proteomes" id="UP000289340">
    <property type="component" value="Chromosome 5"/>
</dbReference>
<organism evidence="3 4">
    <name type="scientific">Glycine soja</name>
    <name type="common">Wild soybean</name>
    <dbReference type="NCBI Taxonomy" id="3848"/>
    <lineage>
        <taxon>Eukaryota</taxon>
        <taxon>Viridiplantae</taxon>
        <taxon>Streptophyta</taxon>
        <taxon>Embryophyta</taxon>
        <taxon>Tracheophyta</taxon>
        <taxon>Spermatophyta</taxon>
        <taxon>Magnoliopsida</taxon>
        <taxon>eudicotyledons</taxon>
        <taxon>Gunneridae</taxon>
        <taxon>Pentapetalae</taxon>
        <taxon>rosids</taxon>
        <taxon>fabids</taxon>
        <taxon>Fabales</taxon>
        <taxon>Fabaceae</taxon>
        <taxon>Papilionoideae</taxon>
        <taxon>50 kb inversion clade</taxon>
        <taxon>NPAAA clade</taxon>
        <taxon>indigoferoid/millettioid clade</taxon>
        <taxon>Phaseoleae</taxon>
        <taxon>Glycine</taxon>
        <taxon>Glycine subgen. Soja</taxon>
    </lineage>
</organism>
<name>A0A445KQY1_GLYSO</name>
<evidence type="ECO:0000313" key="3">
    <source>
        <dbReference type="EMBL" id="RZC13326.1"/>
    </source>
</evidence>
<dbReference type="AlphaFoldDB" id="A0A445KQY1"/>
<dbReference type="Pfam" id="PF13966">
    <property type="entry name" value="zf-RVT"/>
    <property type="match status" value="1"/>
</dbReference>
<dbReference type="GO" id="GO:0006281">
    <property type="term" value="P:DNA repair"/>
    <property type="evidence" value="ECO:0007669"/>
    <property type="project" value="InterPro"/>
</dbReference>
<evidence type="ECO:0000259" key="2">
    <source>
        <dbReference type="Pfam" id="PF13966"/>
    </source>
</evidence>
<evidence type="ECO:0000256" key="1">
    <source>
        <dbReference type="SAM" id="MobiDB-lite"/>
    </source>
</evidence>
<dbReference type="PANTHER" id="PTHR12415:SF3">
    <property type="entry name" value="OS04G0403400 PROTEIN"/>
    <property type="match status" value="1"/>
</dbReference>
<dbReference type="InterPro" id="IPR010347">
    <property type="entry name" value="Tdp1"/>
</dbReference>
<reference evidence="3 4" key="1">
    <citation type="submission" date="2018-09" db="EMBL/GenBank/DDBJ databases">
        <title>A high-quality reference genome of wild soybean provides a powerful tool to mine soybean genomes.</title>
        <authorList>
            <person name="Xie M."/>
            <person name="Chung C.Y.L."/>
            <person name="Li M.-W."/>
            <person name="Wong F.-L."/>
            <person name="Chan T.-F."/>
            <person name="Lam H.-M."/>
        </authorList>
    </citation>
    <scope>NUCLEOTIDE SEQUENCE [LARGE SCALE GENOMIC DNA]</scope>
    <source>
        <strain evidence="4">cv. W05</strain>
        <tissue evidence="3">Hypocotyl of etiolated seedlings</tissue>
    </source>
</reference>
<dbReference type="GO" id="GO:0005634">
    <property type="term" value="C:nucleus"/>
    <property type="evidence" value="ECO:0007669"/>
    <property type="project" value="InterPro"/>
</dbReference>
<dbReference type="Gene3D" id="3.30.870.10">
    <property type="entry name" value="Endonuclease Chain A"/>
    <property type="match status" value="2"/>
</dbReference>
<feature type="domain" description="Reverse transcriptase zinc-binding" evidence="2">
    <location>
        <begin position="114"/>
        <end position="202"/>
    </location>
</feature>
<gene>
    <name evidence="3" type="ORF">D0Y65_012820</name>
</gene>
<accession>A0A445KQY1</accession>
<dbReference type="GO" id="GO:0008081">
    <property type="term" value="F:phosphoric diester hydrolase activity"/>
    <property type="evidence" value="ECO:0007669"/>
    <property type="project" value="InterPro"/>
</dbReference>
<evidence type="ECO:0000313" key="4">
    <source>
        <dbReference type="Proteomes" id="UP000289340"/>
    </source>
</evidence>
<dbReference type="InterPro" id="IPR026960">
    <property type="entry name" value="RVT-Znf"/>
</dbReference>
<sequence length="685" mass="79957">MAKLLINFHGYVGEQCSNCGDKFKFWEDRWMGGEVSLIARYPRLYVISSQQNHIIQHMGVFRDKGWEWDFRWRRPLFDNEIDMAVSFLREVEGHRIQPQQGDQWVWKADPSGQYTAKSAYGVLWGEMFEEQQDGVFEELWKLKLPSKITIFAWRLIRDRLPTRSNLRRKQIEVDDPRCPFCRSAEESAAHLFFHCSRIAPVWWESLSWVNLLGVFPNHPRQHFLQHIYGVTAGMRASRWKWWWLALTWTIWKQRNNMIFSNGTFNANKILDEAIFLIWTWLTHLEKDFSSNCDFTAQLAGFMASLVIDVPSQAHWITQLTKYDFGGQQDILLLQYLEFTFIELLFCQNLLRLLLKSGHGDAIRRNGMFMWWNFSLLPYANSCAFSLSGLKFLGSVVASVVGLSHLFRTVADSNSARLKEFFPRKVLMTCYVTLQGHHFKDMSKMMQPEQIVAFCSLIASIQRCYGLWRLQEINGARPGIRLNSFLIWYGSLSNLCGRLPANFQTCKFNGSDVLDVQSWVLNQYRWPESFKSEIIYSASSIGSSANSKFLADFSSSWGCWNASEELKNPSVRIIFPTIERVKNAYNGILPSRYILCFTEVMRRCSWSGRDAPSIATNQALREVMVELAEREKEKHTEEEMKDENDEEEYVELPEELEATNYVEQEKEDEKAYADILWSQVDSFQSS</sequence>
<proteinExistence type="predicted"/>
<keyword evidence="4" id="KW-1185">Reference proteome</keyword>
<dbReference type="PANTHER" id="PTHR12415">
    <property type="entry name" value="TYROSYL-DNA PHOSPHODIESTERASE 1"/>
    <property type="match status" value="1"/>
</dbReference>
<feature type="region of interest" description="Disordered" evidence="1">
    <location>
        <begin position="630"/>
        <end position="649"/>
    </location>
</feature>
<dbReference type="SUPFAM" id="SSF56024">
    <property type="entry name" value="Phospholipase D/nuclease"/>
    <property type="match status" value="1"/>
</dbReference>
<feature type="compositionally biased region" description="Acidic residues" evidence="1">
    <location>
        <begin position="638"/>
        <end position="649"/>
    </location>
</feature>
<dbReference type="EMBL" id="QZWG01000005">
    <property type="protein sequence ID" value="RZC13326.1"/>
    <property type="molecule type" value="Genomic_DNA"/>
</dbReference>